<dbReference type="PANTHER" id="PTHR21398:SF6">
    <property type="entry name" value="AGAP007094-PA"/>
    <property type="match status" value="1"/>
</dbReference>
<feature type="signal peptide" evidence="1">
    <location>
        <begin position="1"/>
        <end position="21"/>
    </location>
</feature>
<sequence>MSGSVRPHCLLMALLVVTVAAEWKFDPWSQQWVNEETKQPFQSRQGHSYQQNYQQNYQQDYRDYHAQKRKETKTVECKKRNRDGRCLTKAERELLLPNGFALGFEPKVAFNLYDDTDMGRLRVQMKTDISFGADGDACLQRAVCEVAEAPLRRDGMIGEILNLVLSPSHRLDESLSEDVAELLVAERRGREVGECHIAYPRCPLSLFNVIDSASDYTGSILDALADHDQIVS</sequence>
<dbReference type="Pfam" id="PF07841">
    <property type="entry name" value="DM4_12"/>
    <property type="match status" value="1"/>
</dbReference>
<dbReference type="SMART" id="SM00718">
    <property type="entry name" value="DM4_12"/>
    <property type="match status" value="1"/>
</dbReference>
<evidence type="ECO:0000256" key="1">
    <source>
        <dbReference type="SAM" id="SignalP"/>
    </source>
</evidence>
<gene>
    <name evidence="2" type="ORF">FJT64_021021</name>
</gene>
<dbReference type="AlphaFoldDB" id="A0A6A4WJT4"/>
<protein>
    <submittedName>
        <fullName evidence="2">Uncharacterized protein</fullName>
    </submittedName>
</protein>
<comment type="caution">
    <text evidence="2">The sequence shown here is derived from an EMBL/GenBank/DDBJ whole genome shotgun (WGS) entry which is preliminary data.</text>
</comment>
<keyword evidence="1" id="KW-0732">Signal</keyword>
<evidence type="ECO:0000313" key="3">
    <source>
        <dbReference type="Proteomes" id="UP000440578"/>
    </source>
</evidence>
<dbReference type="InterPro" id="IPR006631">
    <property type="entry name" value="DM4_12"/>
</dbReference>
<reference evidence="2 3" key="1">
    <citation type="submission" date="2019-07" db="EMBL/GenBank/DDBJ databases">
        <title>Draft genome assembly of a fouling barnacle, Amphibalanus amphitrite (Darwin, 1854): The first reference genome for Thecostraca.</title>
        <authorList>
            <person name="Kim W."/>
        </authorList>
    </citation>
    <scope>NUCLEOTIDE SEQUENCE [LARGE SCALE GENOMIC DNA]</scope>
    <source>
        <strain evidence="2">SNU_AA5</strain>
        <tissue evidence="2">Soma without cirri and trophi</tissue>
    </source>
</reference>
<dbReference type="OrthoDB" id="6333660at2759"/>
<dbReference type="Proteomes" id="UP000440578">
    <property type="component" value="Unassembled WGS sequence"/>
</dbReference>
<name>A0A6A4WJT4_AMPAM</name>
<evidence type="ECO:0000313" key="2">
    <source>
        <dbReference type="EMBL" id="KAF0307657.1"/>
    </source>
</evidence>
<dbReference type="PANTHER" id="PTHR21398">
    <property type="entry name" value="AGAP007094-PA"/>
    <property type="match status" value="1"/>
</dbReference>
<feature type="chain" id="PRO_5025565361" evidence="1">
    <location>
        <begin position="22"/>
        <end position="232"/>
    </location>
</feature>
<proteinExistence type="predicted"/>
<dbReference type="EMBL" id="VIIS01000553">
    <property type="protein sequence ID" value="KAF0307657.1"/>
    <property type="molecule type" value="Genomic_DNA"/>
</dbReference>
<organism evidence="2 3">
    <name type="scientific">Amphibalanus amphitrite</name>
    <name type="common">Striped barnacle</name>
    <name type="synonym">Balanus amphitrite</name>
    <dbReference type="NCBI Taxonomy" id="1232801"/>
    <lineage>
        <taxon>Eukaryota</taxon>
        <taxon>Metazoa</taxon>
        <taxon>Ecdysozoa</taxon>
        <taxon>Arthropoda</taxon>
        <taxon>Crustacea</taxon>
        <taxon>Multicrustacea</taxon>
        <taxon>Cirripedia</taxon>
        <taxon>Thoracica</taxon>
        <taxon>Thoracicalcarea</taxon>
        <taxon>Balanomorpha</taxon>
        <taxon>Balanoidea</taxon>
        <taxon>Balanidae</taxon>
        <taxon>Amphibalaninae</taxon>
        <taxon>Amphibalanus</taxon>
    </lineage>
</organism>
<keyword evidence="3" id="KW-1185">Reference proteome</keyword>
<accession>A0A6A4WJT4</accession>